<organism evidence="1 2">
    <name type="scientific">Bauhinia variegata</name>
    <name type="common">Purple orchid tree</name>
    <name type="synonym">Phanera variegata</name>
    <dbReference type="NCBI Taxonomy" id="167791"/>
    <lineage>
        <taxon>Eukaryota</taxon>
        <taxon>Viridiplantae</taxon>
        <taxon>Streptophyta</taxon>
        <taxon>Embryophyta</taxon>
        <taxon>Tracheophyta</taxon>
        <taxon>Spermatophyta</taxon>
        <taxon>Magnoliopsida</taxon>
        <taxon>eudicotyledons</taxon>
        <taxon>Gunneridae</taxon>
        <taxon>Pentapetalae</taxon>
        <taxon>rosids</taxon>
        <taxon>fabids</taxon>
        <taxon>Fabales</taxon>
        <taxon>Fabaceae</taxon>
        <taxon>Cercidoideae</taxon>
        <taxon>Cercideae</taxon>
        <taxon>Bauhiniinae</taxon>
        <taxon>Bauhinia</taxon>
    </lineage>
</organism>
<proteinExistence type="predicted"/>
<protein>
    <submittedName>
        <fullName evidence="1">Uncharacterized protein</fullName>
    </submittedName>
</protein>
<dbReference type="EMBL" id="CM039433">
    <property type="protein sequence ID" value="KAI4329186.1"/>
    <property type="molecule type" value="Genomic_DNA"/>
</dbReference>
<sequence length="75" mass="8213">MTILIDQADHFVTGVEAEQKTAPVNGKELVLDGGFVGPRPTHSGTVLGTMMLKVRGKKKWITCTEKITFTKPMIL</sequence>
<keyword evidence="2" id="KW-1185">Reference proteome</keyword>
<evidence type="ECO:0000313" key="2">
    <source>
        <dbReference type="Proteomes" id="UP000828941"/>
    </source>
</evidence>
<name>A0ACB9MZV5_BAUVA</name>
<gene>
    <name evidence="1" type="ORF">L6164_021479</name>
</gene>
<dbReference type="Proteomes" id="UP000828941">
    <property type="component" value="Chromosome 8"/>
</dbReference>
<comment type="caution">
    <text evidence="1">The sequence shown here is derived from an EMBL/GenBank/DDBJ whole genome shotgun (WGS) entry which is preliminary data.</text>
</comment>
<reference evidence="1 2" key="1">
    <citation type="journal article" date="2022" name="DNA Res.">
        <title>Chromosomal-level genome assembly of the orchid tree Bauhinia variegata (Leguminosae; Cercidoideae) supports the allotetraploid origin hypothesis of Bauhinia.</title>
        <authorList>
            <person name="Zhong Y."/>
            <person name="Chen Y."/>
            <person name="Zheng D."/>
            <person name="Pang J."/>
            <person name="Liu Y."/>
            <person name="Luo S."/>
            <person name="Meng S."/>
            <person name="Qian L."/>
            <person name="Wei D."/>
            <person name="Dai S."/>
            <person name="Zhou R."/>
        </authorList>
    </citation>
    <scope>NUCLEOTIDE SEQUENCE [LARGE SCALE GENOMIC DNA]</scope>
    <source>
        <strain evidence="1">BV-YZ2020</strain>
    </source>
</reference>
<accession>A0ACB9MZV5</accession>
<evidence type="ECO:0000313" key="1">
    <source>
        <dbReference type="EMBL" id="KAI4329186.1"/>
    </source>
</evidence>